<protein>
    <recommendedName>
        <fullName evidence="2">GTP cyclohydrolase 1 type 2 homolog</fullName>
    </recommendedName>
</protein>
<keyword evidence="4" id="KW-0378">Hydrolase</keyword>
<dbReference type="SUPFAM" id="SSF102705">
    <property type="entry name" value="NIF3 (NGG1p interacting factor 3)-like"/>
    <property type="match status" value="1"/>
</dbReference>
<evidence type="ECO:0000256" key="2">
    <source>
        <dbReference type="ARBA" id="ARBA00022112"/>
    </source>
</evidence>
<dbReference type="GO" id="GO:0046872">
    <property type="term" value="F:metal ion binding"/>
    <property type="evidence" value="ECO:0007669"/>
    <property type="project" value="UniProtKB-KW"/>
</dbReference>
<feature type="binding site" evidence="3">
    <location>
        <position position="64"/>
    </location>
    <ligand>
        <name>a divalent metal cation</name>
        <dbReference type="ChEBI" id="CHEBI:60240"/>
        <label>2</label>
    </ligand>
</feature>
<dbReference type="RefSeq" id="WP_022938966.1">
    <property type="nucleotide sequence ID" value="NZ_CABKRQ010000007.1"/>
</dbReference>
<dbReference type="InterPro" id="IPR002678">
    <property type="entry name" value="DUF34/NIF3"/>
</dbReference>
<dbReference type="EMBL" id="QJKH01000009">
    <property type="protein sequence ID" value="PXX77771.1"/>
    <property type="molecule type" value="Genomic_DNA"/>
</dbReference>
<proteinExistence type="inferred from homology"/>
<accession>A0A318KIU0</accession>
<dbReference type="AlphaFoldDB" id="A0A318KIU0"/>
<dbReference type="InterPro" id="IPR036069">
    <property type="entry name" value="DUF34/NIF3_sf"/>
</dbReference>
<dbReference type="OrthoDB" id="1116574at2"/>
<comment type="caution">
    <text evidence="4">The sequence shown here is derived from an EMBL/GenBank/DDBJ whole genome shotgun (WGS) entry which is preliminary data.</text>
</comment>
<evidence type="ECO:0000256" key="1">
    <source>
        <dbReference type="ARBA" id="ARBA00006964"/>
    </source>
</evidence>
<comment type="similarity">
    <text evidence="1">Belongs to the GTP cyclohydrolase I type 2/NIF3 family.</text>
</comment>
<keyword evidence="3" id="KW-0479">Metal-binding</keyword>
<dbReference type="STRING" id="1034346.GCA_000313565_02683"/>
<feature type="binding site" evidence="3">
    <location>
        <position position="242"/>
    </location>
    <ligand>
        <name>a divalent metal cation</name>
        <dbReference type="ChEBI" id="CHEBI:60240"/>
        <label>1</label>
    </ligand>
</feature>
<dbReference type="Proteomes" id="UP000247612">
    <property type="component" value="Unassembled WGS sequence"/>
</dbReference>
<feature type="binding site" evidence="3">
    <location>
        <position position="238"/>
    </location>
    <ligand>
        <name>a divalent metal cation</name>
        <dbReference type="ChEBI" id="CHEBI:60240"/>
        <label>1</label>
    </ligand>
</feature>
<sequence>MKIKEVIERLCEWHQPFIEHEGGRDKILCGDADQECSGIAITVCATFEVLKKAKEQNINLIITHESIFFGGRVDADELADNDVYQAKLNYIKENNLVIWRDHDHIHGNGKPFYPERKNPDYIFYGICKELGWDDYVVGDKLKPLWYKIPKIKAADLADFIMAKFNLQGMRIVGNLDQDISTVWFAEHVMGSKTDGEKIKSGLKADVIIPFEICDYTLTQYVHDAAYLNQAKVLFEMGHFNCEELGMKYMLQWLPEALQEEIPMVFIQSGDYFHYLERVL</sequence>
<name>A0A318KIU0_9FIRM</name>
<dbReference type="Gene3D" id="3.40.1390.30">
    <property type="entry name" value="NIF3 (NGG1p interacting factor 3)-like"/>
    <property type="match status" value="1"/>
</dbReference>
<dbReference type="Pfam" id="PF01784">
    <property type="entry name" value="DUF34_NIF3"/>
    <property type="match status" value="2"/>
</dbReference>
<evidence type="ECO:0000256" key="3">
    <source>
        <dbReference type="PIRSR" id="PIRSR602678-1"/>
    </source>
</evidence>
<evidence type="ECO:0000313" key="5">
    <source>
        <dbReference type="Proteomes" id="UP000247612"/>
    </source>
</evidence>
<gene>
    <name evidence="4" type="ORF">DES51_10922</name>
</gene>
<organism evidence="4 5">
    <name type="scientific">Dielma fastidiosa</name>
    <dbReference type="NCBI Taxonomy" id="1034346"/>
    <lineage>
        <taxon>Bacteria</taxon>
        <taxon>Bacillati</taxon>
        <taxon>Bacillota</taxon>
        <taxon>Erysipelotrichia</taxon>
        <taxon>Erysipelotrichales</taxon>
        <taxon>Erysipelotrichaceae</taxon>
        <taxon>Dielma</taxon>
    </lineage>
</organism>
<dbReference type="GO" id="GO:0016787">
    <property type="term" value="F:hydrolase activity"/>
    <property type="evidence" value="ECO:0007669"/>
    <property type="project" value="UniProtKB-KW"/>
</dbReference>
<keyword evidence="5" id="KW-1185">Reference proteome</keyword>
<evidence type="ECO:0000313" key="4">
    <source>
        <dbReference type="EMBL" id="PXX77771.1"/>
    </source>
</evidence>
<reference evidence="4 5" key="1">
    <citation type="submission" date="2018-05" db="EMBL/GenBank/DDBJ databases">
        <title>Genomic Encyclopedia of Type Strains, Phase IV (KMG-IV): sequencing the most valuable type-strain genomes for metagenomic binning, comparative biology and taxonomic classification.</title>
        <authorList>
            <person name="Goeker M."/>
        </authorList>
    </citation>
    <scope>NUCLEOTIDE SEQUENCE [LARGE SCALE GENOMIC DNA]</scope>
    <source>
        <strain evidence="4 5">JC118</strain>
    </source>
</reference>